<feature type="transmembrane region" description="Helical" evidence="10">
    <location>
        <begin position="118"/>
        <end position="139"/>
    </location>
</feature>
<feature type="transmembrane region" description="Helical" evidence="10">
    <location>
        <begin position="277"/>
        <end position="297"/>
    </location>
</feature>
<dbReference type="PANTHER" id="PTHR31412">
    <property type="entry name" value="ZINC METALLOPROTEASE EGY1"/>
    <property type="match status" value="1"/>
</dbReference>
<comment type="cofactor">
    <cofactor evidence="1">
        <name>Zn(2+)</name>
        <dbReference type="ChEBI" id="CHEBI:29105"/>
    </cofactor>
</comment>
<keyword evidence="9 10" id="KW-0472">Membrane</keyword>
<dbReference type="PANTHER" id="PTHR31412:SF0">
    <property type="entry name" value="ZINC METALLOPROTEASE EGY1, CHLOROPLASTIC-RELATED"/>
    <property type="match status" value="1"/>
</dbReference>
<feature type="transmembrane region" description="Helical" evidence="10">
    <location>
        <begin position="20"/>
        <end position="44"/>
    </location>
</feature>
<keyword evidence="13" id="KW-1185">Reference proteome</keyword>
<evidence type="ECO:0000256" key="7">
    <source>
        <dbReference type="ARBA" id="ARBA00022946"/>
    </source>
</evidence>
<feature type="transmembrane region" description="Helical" evidence="10">
    <location>
        <begin position="92"/>
        <end position="109"/>
    </location>
</feature>
<keyword evidence="6" id="KW-0378">Hydrolase</keyword>
<comment type="subcellular location">
    <subcellularLocation>
        <location evidence="2">Membrane</location>
        <topology evidence="2">Multi-pass membrane protein</topology>
    </subcellularLocation>
</comment>
<evidence type="ECO:0000256" key="3">
    <source>
        <dbReference type="ARBA" id="ARBA00007931"/>
    </source>
</evidence>
<dbReference type="InterPro" id="IPR044838">
    <property type="entry name" value="EGY1-like"/>
</dbReference>
<dbReference type="GO" id="GO:0008233">
    <property type="term" value="F:peptidase activity"/>
    <property type="evidence" value="ECO:0007669"/>
    <property type="project" value="UniProtKB-KW"/>
</dbReference>
<dbReference type="KEGG" id="dti:Desti_4677"/>
<dbReference type="Proteomes" id="UP000006055">
    <property type="component" value="Chromosome"/>
</dbReference>
<accession>I4CCK7</accession>
<evidence type="ECO:0000256" key="4">
    <source>
        <dbReference type="ARBA" id="ARBA00022670"/>
    </source>
</evidence>
<comment type="similarity">
    <text evidence="3">Belongs to the peptidase M50B family.</text>
</comment>
<evidence type="ECO:0000256" key="10">
    <source>
        <dbReference type="SAM" id="Phobius"/>
    </source>
</evidence>
<keyword evidence="5 10" id="KW-0812">Transmembrane</keyword>
<proteinExistence type="inferred from homology"/>
<dbReference type="STRING" id="706587.Desti_4677"/>
<evidence type="ECO:0000256" key="6">
    <source>
        <dbReference type="ARBA" id="ARBA00022801"/>
    </source>
</evidence>
<feature type="transmembrane region" description="Helical" evidence="10">
    <location>
        <begin position="227"/>
        <end position="256"/>
    </location>
</feature>
<evidence type="ECO:0000313" key="13">
    <source>
        <dbReference type="Proteomes" id="UP000006055"/>
    </source>
</evidence>
<organism evidence="12 13">
    <name type="scientific">Desulfomonile tiedjei (strain ATCC 49306 / DSM 6799 / DCB-1)</name>
    <dbReference type="NCBI Taxonomy" id="706587"/>
    <lineage>
        <taxon>Bacteria</taxon>
        <taxon>Pseudomonadati</taxon>
        <taxon>Thermodesulfobacteriota</taxon>
        <taxon>Desulfomonilia</taxon>
        <taxon>Desulfomonilales</taxon>
        <taxon>Desulfomonilaceae</taxon>
        <taxon>Desulfomonile</taxon>
    </lineage>
</organism>
<evidence type="ECO:0000256" key="9">
    <source>
        <dbReference type="ARBA" id="ARBA00023136"/>
    </source>
</evidence>
<keyword evidence="4 12" id="KW-0645">Protease</keyword>
<dbReference type="Pfam" id="PF02163">
    <property type="entry name" value="Peptidase_M50"/>
    <property type="match status" value="1"/>
</dbReference>
<evidence type="ECO:0000256" key="5">
    <source>
        <dbReference type="ARBA" id="ARBA00022692"/>
    </source>
</evidence>
<name>I4CCK7_DESTA</name>
<dbReference type="OrthoDB" id="9774391at2"/>
<evidence type="ECO:0000259" key="11">
    <source>
        <dbReference type="Pfam" id="PF02163"/>
    </source>
</evidence>
<dbReference type="CDD" id="cd06160">
    <property type="entry name" value="S2P-M50_like_2"/>
    <property type="match status" value="1"/>
</dbReference>
<evidence type="ECO:0000256" key="1">
    <source>
        <dbReference type="ARBA" id="ARBA00001947"/>
    </source>
</evidence>
<dbReference type="GO" id="GO:0006508">
    <property type="term" value="P:proteolysis"/>
    <property type="evidence" value="ECO:0007669"/>
    <property type="project" value="UniProtKB-KW"/>
</dbReference>
<evidence type="ECO:0000256" key="2">
    <source>
        <dbReference type="ARBA" id="ARBA00004141"/>
    </source>
</evidence>
<feature type="transmembrane region" description="Helical" evidence="10">
    <location>
        <begin position="184"/>
        <end position="207"/>
    </location>
</feature>
<keyword evidence="7" id="KW-0809">Transit peptide</keyword>
<protein>
    <submittedName>
        <fullName evidence="12">Putative membrane-associated Zn-dependent protease</fullName>
    </submittedName>
</protein>
<sequence>MSDHEATPFPPFVFRPPRKSWTIHIVLFVLTVLTTTFAGALIFVDQQQSDGWLLSFLRGFYFSIPLMSILLVHEMGHYLVGKRRLLDVTPPYFIPAIPPLGTFGAFIKIRSVITNLRVLAEVGASGPIAGACLAIPLLFLGLCLSEVRPGVAPASSGLEFGSSIILELLCLLRFGDFSFNTTIILHPTAVAAWFGLFVTAMNLLPIGQLDGGHVVFALFGPRIAQRISIAAFCLLIPLGILLWPGWLMFALLTLILGLKHPPPLDPYTPLDAAGRKLAWTAVALFVLTFIPIPVNVIE</sequence>
<evidence type="ECO:0000313" key="12">
    <source>
        <dbReference type="EMBL" id="AFM27298.1"/>
    </source>
</evidence>
<dbReference type="HOGENOM" id="CLU_028221_0_0_7"/>
<gene>
    <name evidence="12" type="ordered locus">Desti_4677</name>
</gene>
<dbReference type="GO" id="GO:0016020">
    <property type="term" value="C:membrane"/>
    <property type="evidence" value="ECO:0007669"/>
    <property type="project" value="UniProtKB-SubCell"/>
</dbReference>
<dbReference type="AlphaFoldDB" id="I4CCK7"/>
<dbReference type="RefSeq" id="WP_014812406.1">
    <property type="nucleotide sequence ID" value="NC_018025.1"/>
</dbReference>
<dbReference type="eggNOG" id="COG1994">
    <property type="taxonomic scope" value="Bacteria"/>
</dbReference>
<keyword evidence="8 10" id="KW-1133">Transmembrane helix</keyword>
<dbReference type="InterPro" id="IPR008915">
    <property type="entry name" value="Peptidase_M50"/>
</dbReference>
<dbReference type="EMBL" id="CP003360">
    <property type="protein sequence ID" value="AFM27298.1"/>
    <property type="molecule type" value="Genomic_DNA"/>
</dbReference>
<feature type="transmembrane region" description="Helical" evidence="10">
    <location>
        <begin position="51"/>
        <end position="72"/>
    </location>
</feature>
<feature type="domain" description="Peptidase M50" evidence="11">
    <location>
        <begin position="61"/>
        <end position="224"/>
    </location>
</feature>
<evidence type="ECO:0000256" key="8">
    <source>
        <dbReference type="ARBA" id="ARBA00022989"/>
    </source>
</evidence>
<reference evidence="13" key="1">
    <citation type="submission" date="2012-06" db="EMBL/GenBank/DDBJ databases">
        <title>Complete sequence of chromosome of Desulfomonile tiedjei DSM 6799.</title>
        <authorList>
            <person name="Lucas S."/>
            <person name="Copeland A."/>
            <person name="Lapidus A."/>
            <person name="Glavina del Rio T."/>
            <person name="Dalin E."/>
            <person name="Tice H."/>
            <person name="Bruce D."/>
            <person name="Goodwin L."/>
            <person name="Pitluck S."/>
            <person name="Peters L."/>
            <person name="Ovchinnikova G."/>
            <person name="Zeytun A."/>
            <person name="Lu M."/>
            <person name="Kyrpides N."/>
            <person name="Mavromatis K."/>
            <person name="Ivanova N."/>
            <person name="Brettin T."/>
            <person name="Detter J.C."/>
            <person name="Han C."/>
            <person name="Larimer F."/>
            <person name="Land M."/>
            <person name="Hauser L."/>
            <person name="Markowitz V."/>
            <person name="Cheng J.-F."/>
            <person name="Hugenholtz P."/>
            <person name="Woyke T."/>
            <person name="Wu D."/>
            <person name="Spring S."/>
            <person name="Schroeder M."/>
            <person name="Brambilla E."/>
            <person name="Klenk H.-P."/>
            <person name="Eisen J.A."/>
        </authorList>
    </citation>
    <scope>NUCLEOTIDE SEQUENCE [LARGE SCALE GENOMIC DNA]</scope>
    <source>
        <strain evidence="13">ATCC 49306 / DSM 6799 / DCB-1</strain>
    </source>
</reference>